<proteinExistence type="predicted"/>
<gene>
    <name evidence="4" type="ORF">M0639_29635</name>
</gene>
<keyword evidence="1" id="KW-0238">DNA-binding</keyword>
<dbReference type="InterPro" id="IPR001647">
    <property type="entry name" value="HTH_TetR"/>
</dbReference>
<dbReference type="EMBL" id="CP096564">
    <property type="protein sequence ID" value="UPU46211.1"/>
    <property type="molecule type" value="Genomic_DNA"/>
</dbReference>
<geneLocation type="plasmid" evidence="4 5">
    <name>pdjl-6-1</name>
</geneLocation>
<dbReference type="SUPFAM" id="SSF46689">
    <property type="entry name" value="Homeodomain-like"/>
    <property type="match status" value="1"/>
</dbReference>
<dbReference type="Proteomes" id="UP000831484">
    <property type="component" value="Plasmid pdjl-6-1"/>
</dbReference>
<dbReference type="InterPro" id="IPR009057">
    <property type="entry name" value="Homeodomain-like_sf"/>
</dbReference>
<keyword evidence="5" id="KW-1185">Reference proteome</keyword>
<feature type="transmembrane region" description="Helical" evidence="2">
    <location>
        <begin position="108"/>
        <end position="128"/>
    </location>
</feature>
<evidence type="ECO:0000313" key="5">
    <source>
        <dbReference type="Proteomes" id="UP000831484"/>
    </source>
</evidence>
<keyword evidence="2" id="KW-1133">Transmembrane helix</keyword>
<keyword evidence="2" id="KW-0472">Membrane</keyword>
<sequence>MTSAERLFREHGFAATTVREIAADAGVSTGSVMAVGDKDGLLVSVFDDWIAAVHQARGEPEAFGGSPEEAADAIMGVFAPFLAYFARDPQLSREYTSIIVRGTHTSEIFGDLAVALVAELGAVLSGIGMTPTESARGARVMYFAYLGIIMTAGNFAAISRSPLEQIRETISFVLSAHHTRDP</sequence>
<dbReference type="AlphaFoldDB" id="A0AB38RLV5"/>
<dbReference type="Pfam" id="PF00440">
    <property type="entry name" value="TetR_N"/>
    <property type="match status" value="1"/>
</dbReference>
<name>A0AB38RLV5_RHOSG</name>
<keyword evidence="4" id="KW-0614">Plasmid</keyword>
<dbReference type="RefSeq" id="WP_231914969.1">
    <property type="nucleotide sequence ID" value="NZ_CP096564.1"/>
</dbReference>
<dbReference type="GO" id="GO:0003677">
    <property type="term" value="F:DNA binding"/>
    <property type="evidence" value="ECO:0007669"/>
    <property type="project" value="UniProtKB-KW"/>
</dbReference>
<reference evidence="5" key="1">
    <citation type="journal article" date="2022" name="Environ. Microbiol.">
        <title>Functional analysis, diversity, and distribution of carbendazim hydrolases MheI and CbmA, responsible for the initial step in carbendazim degradation.</title>
        <authorList>
            <person name="Zhang M."/>
            <person name="Bai X."/>
            <person name="Li Q."/>
            <person name="Zhang L."/>
            <person name="Zhu Q."/>
            <person name="Gao S."/>
            <person name="Ke Z."/>
            <person name="Jiang M."/>
            <person name="Hu J."/>
            <person name="Qiu J."/>
            <person name="Hong Q."/>
        </authorList>
    </citation>
    <scope>NUCLEOTIDE SEQUENCE [LARGE SCALE GENOMIC DNA]</scope>
    <source>
        <strain evidence="5">djl-6</strain>
    </source>
</reference>
<protein>
    <submittedName>
        <fullName evidence="4">TetR/AcrR family transcriptional regulator</fullName>
    </submittedName>
</protein>
<dbReference type="Gene3D" id="1.10.357.10">
    <property type="entry name" value="Tetracycline Repressor, domain 2"/>
    <property type="match status" value="1"/>
</dbReference>
<evidence type="ECO:0000313" key="4">
    <source>
        <dbReference type="EMBL" id="UPU46211.1"/>
    </source>
</evidence>
<evidence type="ECO:0000256" key="1">
    <source>
        <dbReference type="ARBA" id="ARBA00023125"/>
    </source>
</evidence>
<organism evidence="4 5">
    <name type="scientific">Rhodococcus qingshengii JCM 15477</name>
    <dbReference type="NCBI Taxonomy" id="1303681"/>
    <lineage>
        <taxon>Bacteria</taxon>
        <taxon>Bacillati</taxon>
        <taxon>Actinomycetota</taxon>
        <taxon>Actinomycetes</taxon>
        <taxon>Mycobacteriales</taxon>
        <taxon>Nocardiaceae</taxon>
        <taxon>Rhodococcus</taxon>
        <taxon>Rhodococcus erythropolis group</taxon>
    </lineage>
</organism>
<evidence type="ECO:0000256" key="2">
    <source>
        <dbReference type="SAM" id="Phobius"/>
    </source>
</evidence>
<feature type="transmembrane region" description="Helical" evidence="2">
    <location>
        <begin position="140"/>
        <end position="158"/>
    </location>
</feature>
<accession>A0AB38RLV5</accession>
<evidence type="ECO:0000259" key="3">
    <source>
        <dbReference type="Pfam" id="PF00440"/>
    </source>
</evidence>
<feature type="domain" description="HTH tetR-type" evidence="3">
    <location>
        <begin position="3"/>
        <end position="32"/>
    </location>
</feature>
<keyword evidence="2" id="KW-0812">Transmembrane</keyword>